<keyword evidence="4" id="KW-1185">Reference proteome</keyword>
<evidence type="ECO:0000313" key="4">
    <source>
        <dbReference type="Proteomes" id="UP001153269"/>
    </source>
</evidence>
<organism evidence="3 4">
    <name type="scientific">Pleuronectes platessa</name>
    <name type="common">European plaice</name>
    <dbReference type="NCBI Taxonomy" id="8262"/>
    <lineage>
        <taxon>Eukaryota</taxon>
        <taxon>Metazoa</taxon>
        <taxon>Chordata</taxon>
        <taxon>Craniata</taxon>
        <taxon>Vertebrata</taxon>
        <taxon>Euteleostomi</taxon>
        <taxon>Actinopterygii</taxon>
        <taxon>Neopterygii</taxon>
        <taxon>Teleostei</taxon>
        <taxon>Neoteleostei</taxon>
        <taxon>Acanthomorphata</taxon>
        <taxon>Carangaria</taxon>
        <taxon>Pleuronectiformes</taxon>
        <taxon>Pleuronectoidei</taxon>
        <taxon>Pleuronectidae</taxon>
        <taxon>Pleuronectes</taxon>
    </lineage>
</organism>
<comment type="caution">
    <text evidence="3">The sequence shown here is derived from an EMBL/GenBank/DDBJ whole genome shotgun (WGS) entry which is preliminary data.</text>
</comment>
<dbReference type="EMBL" id="CADEAL010004482">
    <property type="protein sequence ID" value="CAB1460524.1"/>
    <property type="molecule type" value="Genomic_DNA"/>
</dbReference>
<feature type="domain" description="Galaxin-like repeats" evidence="2">
    <location>
        <begin position="357"/>
        <end position="496"/>
    </location>
</feature>
<gene>
    <name evidence="3" type="ORF">PLEPLA_LOCUS48375</name>
</gene>
<dbReference type="Proteomes" id="UP001153269">
    <property type="component" value="Unassembled WGS sequence"/>
</dbReference>
<dbReference type="InterPro" id="IPR056601">
    <property type="entry name" value="Galaxin_dom"/>
</dbReference>
<proteinExistence type="predicted"/>
<feature type="domain" description="Galaxin-like repeats" evidence="2">
    <location>
        <begin position="57"/>
        <end position="196"/>
    </location>
</feature>
<feature type="chain" id="PRO_5040426246" description="Galaxin-like repeats domain-containing protein" evidence="1">
    <location>
        <begin position="42"/>
        <end position="615"/>
    </location>
</feature>
<accession>A0A9N7W2E5</accession>
<dbReference type="Pfam" id="PF24748">
    <property type="entry name" value="Galaxin_repeat"/>
    <property type="match status" value="2"/>
</dbReference>
<evidence type="ECO:0000256" key="1">
    <source>
        <dbReference type="SAM" id="SignalP"/>
    </source>
</evidence>
<protein>
    <recommendedName>
        <fullName evidence="2">Galaxin-like repeats domain-containing protein</fullName>
    </recommendedName>
</protein>
<feature type="signal peptide" evidence="1">
    <location>
        <begin position="1"/>
        <end position="41"/>
    </location>
</feature>
<keyword evidence="1" id="KW-0732">Signal</keyword>
<dbReference type="InterPro" id="IPR055284">
    <property type="entry name" value="Galaxin-like"/>
</dbReference>
<reference evidence="3" key="1">
    <citation type="submission" date="2020-03" db="EMBL/GenBank/DDBJ databases">
        <authorList>
            <person name="Weist P."/>
        </authorList>
    </citation>
    <scope>NUCLEOTIDE SEQUENCE</scope>
</reference>
<dbReference type="PANTHER" id="PTHR34490">
    <property type="entry name" value="PROTEIN CBG12054-RELATED"/>
    <property type="match status" value="1"/>
</dbReference>
<evidence type="ECO:0000313" key="3">
    <source>
        <dbReference type="EMBL" id="CAB1460524.1"/>
    </source>
</evidence>
<dbReference type="PANTHER" id="PTHR34490:SF3">
    <property type="entry name" value="GALAXIN-LIKE ISOFORM X2"/>
    <property type="match status" value="1"/>
</dbReference>
<sequence>MGLPSAHAAARYCKRKSSNMAPPWIVGLVWLICSSITQCESAKETNAVPNKSCNHRKSCQGITYDIREAVCCEDQLHSGQGLSCCGRQPYNPAAATCCQVGRGSTLSANITWGASETVSACCGLEAFNPLNQMCCDSAIVPKPVPMAQCCGKRAFDKEKQMCCGPKRNKMVLTRMSNNHQCCFHEQFDYRTQCCCKIGDGLKIQPKKSTCCEKESAHANDQLNKILRPSNVVTETVPDTQYCDKDSIDKDTHLCCGPVQNKKVLPRKSIHHKCCGQEQYDSKTECCCGNDTLQINPINSICCANELGVRPQIPIPQPKCTEPHTRLCGSSCYNPHELQCCESTTRHFNSGGCDATPTVYDPITQVCCEGCLSKKEPWIHQFHSSPGQHCCGTETYQPHHEICCDGHRHPKGEHSHCCGIHAYNINDLHMKCCAGTLYNLTSPGSNGNDAQCCGSILQKNQDVCCSGVEQEVRYSKESGHRCCGHLYYKTSLWSCCAERLSPLHQPGQAIMNNESRYQVSVNNLNTKDLCKEMNIGTVESVSLHSVVLREVLKIHAVDGSVKALASPYILRTPGRCNKPKLIPGRTYFFDEAHVFPGFIHDPPPSLHFIFSKCRHF</sequence>
<name>A0A9N7W2E5_PLEPL</name>
<evidence type="ECO:0000259" key="2">
    <source>
        <dbReference type="Pfam" id="PF24748"/>
    </source>
</evidence>
<dbReference type="AlphaFoldDB" id="A0A9N7W2E5"/>